<comment type="domain">
    <text evidence="9">The HXXXXD motif is essential for acyltransferase activity and may constitute the binding site for the phosphate moiety of the glycerol-3-phosphate.</text>
</comment>
<evidence type="ECO:0000256" key="5">
    <source>
        <dbReference type="ARBA" id="ARBA00013211"/>
    </source>
</evidence>
<evidence type="ECO:0000256" key="3">
    <source>
        <dbReference type="ARBA" id="ARBA00005189"/>
    </source>
</evidence>
<comment type="similarity">
    <text evidence="4 9">Belongs to the 1-acyl-sn-glycerol-3-phosphate acyltransferase family.</text>
</comment>
<keyword evidence="9" id="KW-1208">Phospholipid metabolism</keyword>
<evidence type="ECO:0000256" key="9">
    <source>
        <dbReference type="RuleBase" id="RU361267"/>
    </source>
</evidence>
<keyword evidence="13" id="KW-1185">Reference proteome</keyword>
<dbReference type="RefSeq" id="WP_157892690.1">
    <property type="nucleotide sequence ID" value="NZ_JBHRTS010000002.1"/>
</dbReference>
<dbReference type="PANTHER" id="PTHR10434">
    <property type="entry name" value="1-ACYL-SN-GLYCEROL-3-PHOSPHATE ACYLTRANSFERASE"/>
    <property type="match status" value="1"/>
</dbReference>
<dbReference type="SUPFAM" id="SSF69593">
    <property type="entry name" value="Glycerol-3-phosphate (1)-acyltransferase"/>
    <property type="match status" value="1"/>
</dbReference>
<evidence type="ECO:0000313" key="12">
    <source>
        <dbReference type="EMBL" id="MFC3193469.1"/>
    </source>
</evidence>
<evidence type="ECO:0000256" key="10">
    <source>
        <dbReference type="SAM" id="Phobius"/>
    </source>
</evidence>
<evidence type="ECO:0000256" key="7">
    <source>
        <dbReference type="ARBA" id="ARBA00022679"/>
    </source>
</evidence>
<keyword evidence="9" id="KW-0594">Phospholipid biosynthesis</keyword>
<keyword evidence="9" id="KW-0443">Lipid metabolism</keyword>
<keyword evidence="7 9" id="KW-0808">Transferase</keyword>
<evidence type="ECO:0000313" key="13">
    <source>
        <dbReference type="Proteomes" id="UP001595533"/>
    </source>
</evidence>
<evidence type="ECO:0000256" key="1">
    <source>
        <dbReference type="ARBA" id="ARBA00001141"/>
    </source>
</evidence>
<proteinExistence type="inferred from homology"/>
<protein>
    <recommendedName>
        <fullName evidence="6 9">1-acyl-sn-glycerol-3-phosphate acyltransferase</fullName>
        <ecNumber evidence="5 9">2.3.1.51</ecNumber>
    </recommendedName>
</protein>
<keyword evidence="10" id="KW-0812">Transmembrane</keyword>
<comment type="caution">
    <text evidence="12">The sequence shown here is derived from an EMBL/GenBank/DDBJ whole genome shotgun (WGS) entry which is preliminary data.</text>
</comment>
<dbReference type="CDD" id="cd07989">
    <property type="entry name" value="LPLAT_AGPAT-like"/>
    <property type="match status" value="1"/>
</dbReference>
<dbReference type="SMART" id="SM00563">
    <property type="entry name" value="PlsC"/>
    <property type="match status" value="1"/>
</dbReference>
<name>A0ABV7J989_9GAMM</name>
<evidence type="ECO:0000256" key="8">
    <source>
        <dbReference type="ARBA" id="ARBA00023315"/>
    </source>
</evidence>
<comment type="catalytic activity">
    <reaction evidence="1 9">
        <text>a 1-acyl-sn-glycero-3-phosphate + an acyl-CoA = a 1,2-diacyl-sn-glycero-3-phosphate + CoA</text>
        <dbReference type="Rhea" id="RHEA:19709"/>
        <dbReference type="ChEBI" id="CHEBI:57287"/>
        <dbReference type="ChEBI" id="CHEBI:57970"/>
        <dbReference type="ChEBI" id="CHEBI:58342"/>
        <dbReference type="ChEBI" id="CHEBI:58608"/>
        <dbReference type="EC" id="2.3.1.51"/>
    </reaction>
</comment>
<accession>A0ABV7J989</accession>
<gene>
    <name evidence="12" type="ORF">ACFODZ_04330</name>
</gene>
<comment type="pathway">
    <text evidence="3">Lipid metabolism.</text>
</comment>
<feature type="domain" description="Phospholipid/glycerol acyltransferase" evidence="11">
    <location>
        <begin position="78"/>
        <end position="192"/>
    </location>
</feature>
<evidence type="ECO:0000259" key="11">
    <source>
        <dbReference type="SMART" id="SM00563"/>
    </source>
</evidence>
<dbReference type="PANTHER" id="PTHR10434:SF66">
    <property type="entry name" value="PHOSPHOLIPID_GLYCEROL ACYLTRANSFERASE DOMAIN-CONTAINING PROTEIN"/>
    <property type="match status" value="1"/>
</dbReference>
<dbReference type="NCBIfam" id="TIGR00530">
    <property type="entry name" value="AGP_acyltrn"/>
    <property type="match status" value="1"/>
</dbReference>
<dbReference type="InterPro" id="IPR004552">
    <property type="entry name" value="AGP_acyltrans"/>
</dbReference>
<dbReference type="EC" id="2.3.1.51" evidence="5 9"/>
<evidence type="ECO:0000256" key="6">
    <source>
        <dbReference type="ARBA" id="ARBA00016139"/>
    </source>
</evidence>
<dbReference type="Proteomes" id="UP001595533">
    <property type="component" value="Unassembled WGS sequence"/>
</dbReference>
<keyword evidence="9" id="KW-0444">Lipid biosynthesis</keyword>
<keyword evidence="10" id="KW-0472">Membrane</keyword>
<sequence>MKKVMLYFYQIYVWLVVYPFAWLLTILVAMLISLLSILGAAEFAGKYIARPWGKVILWITPVMVEKNGQSNIEPHQSYVVIANHQSTYDILVVYGYLPLNFKWVMKIELRKMPFVGFACEKMGHIYVDRRNRQASIQAMRNAREQLVDGTSVFFFPEGTRSCGDQLKPFKKGAFRMAKDLQLPILPVTIAGADQVLKSGGLLITPGRIGLTFHEPIPVEQVTKLGTAQLIARCQDIIASGLTEEQTTVVTSD</sequence>
<dbReference type="GO" id="GO:0016746">
    <property type="term" value="F:acyltransferase activity"/>
    <property type="evidence" value="ECO:0007669"/>
    <property type="project" value="UniProtKB-KW"/>
</dbReference>
<dbReference type="Pfam" id="PF01553">
    <property type="entry name" value="Acyltransferase"/>
    <property type="match status" value="1"/>
</dbReference>
<keyword evidence="10" id="KW-1133">Transmembrane helix</keyword>
<keyword evidence="8 9" id="KW-0012">Acyltransferase</keyword>
<dbReference type="InterPro" id="IPR002123">
    <property type="entry name" value="Plipid/glycerol_acylTrfase"/>
</dbReference>
<evidence type="ECO:0000256" key="4">
    <source>
        <dbReference type="ARBA" id="ARBA00008655"/>
    </source>
</evidence>
<reference evidence="13" key="1">
    <citation type="journal article" date="2019" name="Int. J. Syst. Evol. Microbiol.">
        <title>The Global Catalogue of Microorganisms (GCM) 10K type strain sequencing project: providing services to taxonomists for standard genome sequencing and annotation.</title>
        <authorList>
            <consortium name="The Broad Institute Genomics Platform"/>
            <consortium name="The Broad Institute Genome Sequencing Center for Infectious Disease"/>
            <person name="Wu L."/>
            <person name="Ma J."/>
        </authorList>
    </citation>
    <scope>NUCLEOTIDE SEQUENCE [LARGE SCALE GENOMIC DNA]</scope>
    <source>
        <strain evidence="13">KCTC 42953</strain>
    </source>
</reference>
<evidence type="ECO:0000256" key="2">
    <source>
        <dbReference type="ARBA" id="ARBA00004728"/>
    </source>
</evidence>
<organism evidence="12 13">
    <name type="scientific">Marinicella sediminis</name>
    <dbReference type="NCBI Taxonomy" id="1792834"/>
    <lineage>
        <taxon>Bacteria</taxon>
        <taxon>Pseudomonadati</taxon>
        <taxon>Pseudomonadota</taxon>
        <taxon>Gammaproteobacteria</taxon>
        <taxon>Lysobacterales</taxon>
        <taxon>Marinicellaceae</taxon>
        <taxon>Marinicella</taxon>
    </lineage>
</organism>
<comment type="pathway">
    <text evidence="2">Phospholipid metabolism; CDP-diacylglycerol biosynthesis; CDP-diacylglycerol from sn-glycerol 3-phosphate: step 2/3.</text>
</comment>
<dbReference type="EMBL" id="JBHRTS010000002">
    <property type="protein sequence ID" value="MFC3193469.1"/>
    <property type="molecule type" value="Genomic_DNA"/>
</dbReference>
<feature type="transmembrane region" description="Helical" evidence="10">
    <location>
        <begin position="20"/>
        <end position="41"/>
    </location>
</feature>